<dbReference type="InterPro" id="IPR053842">
    <property type="entry name" value="NikA-like"/>
</dbReference>
<dbReference type="RefSeq" id="WP_014936448.1">
    <property type="nucleotide sequence ID" value="NC_018607.1"/>
</dbReference>
<evidence type="ECO:0000313" key="3">
    <source>
        <dbReference type="Proteomes" id="UP000007346"/>
    </source>
</evidence>
<dbReference type="AlphaFoldDB" id="J9UWK7"/>
<dbReference type="EMBL" id="CP003490">
    <property type="protein sequence ID" value="AFR71308.1"/>
    <property type="molecule type" value="Genomic_DNA"/>
</dbReference>
<dbReference type="Proteomes" id="UP000007346">
    <property type="component" value="Chromosome"/>
</dbReference>
<evidence type="ECO:0000313" key="2">
    <source>
        <dbReference type="EMBL" id="AFR71308.1"/>
    </source>
</evidence>
<sequence length="74" mass="8427">MEIKKKDNRGGARANTGGAREGAGRKRITNNRLDIKLYIRVSEKEQSLIKEKAEKNNVSVSQYIRDIVLKELNI</sequence>
<dbReference type="HOGENOM" id="CLU_196553_0_0_12"/>
<accession>J9UWK7</accession>
<feature type="compositionally biased region" description="Basic and acidic residues" evidence="1">
    <location>
        <begin position="1"/>
        <end position="10"/>
    </location>
</feature>
<dbReference type="KEGG" id="bpj:B2904_orf1979"/>
<feature type="region of interest" description="Disordered" evidence="1">
    <location>
        <begin position="1"/>
        <end position="25"/>
    </location>
</feature>
<evidence type="ECO:0000256" key="1">
    <source>
        <dbReference type="SAM" id="MobiDB-lite"/>
    </source>
</evidence>
<dbReference type="PATRIC" id="fig|1133568.3.peg.1979"/>
<dbReference type="Pfam" id="PF21983">
    <property type="entry name" value="NikA-like"/>
    <property type="match status" value="1"/>
</dbReference>
<reference evidence="2 3" key="1">
    <citation type="journal article" date="2012" name="BMC Genomics">
        <title>Comparative genomics of Brachyspira pilosicoli strains: genome rearrangements, reductions and correlation of genetic compliment with phenotypic diversity.</title>
        <authorList>
            <person name="Mappley L.J."/>
            <person name="Black M.L."/>
            <person name="Abuoun M."/>
            <person name="Darby A.C."/>
            <person name="Woodward M.J."/>
            <person name="Parkhill J."/>
            <person name="Turner A.K."/>
            <person name="Bellgard M.I."/>
            <person name="La T."/>
            <person name="Phillips N.D."/>
            <person name="La Ragione R.M."/>
            <person name="Hampson D.J."/>
        </authorList>
    </citation>
    <scope>NUCLEOTIDE SEQUENCE [LARGE SCALE GENOMIC DNA]</scope>
    <source>
        <strain evidence="2">B2904</strain>
    </source>
</reference>
<name>J9UWK7_BRAPL</name>
<protein>
    <submittedName>
        <fullName evidence="2">Uncharacterized protein</fullName>
    </submittedName>
</protein>
<organism evidence="2 3">
    <name type="scientific">Brachyspira pilosicoli B2904</name>
    <dbReference type="NCBI Taxonomy" id="1133568"/>
    <lineage>
        <taxon>Bacteria</taxon>
        <taxon>Pseudomonadati</taxon>
        <taxon>Spirochaetota</taxon>
        <taxon>Spirochaetia</taxon>
        <taxon>Brachyspirales</taxon>
        <taxon>Brachyspiraceae</taxon>
        <taxon>Brachyspira</taxon>
    </lineage>
</organism>
<proteinExistence type="predicted"/>
<gene>
    <name evidence="2" type="ORF">B2904_orf1979</name>
</gene>